<proteinExistence type="predicted"/>
<evidence type="ECO:0000313" key="3">
    <source>
        <dbReference type="Proteomes" id="UP000051311"/>
    </source>
</evidence>
<dbReference type="EMBL" id="AZEL01000079">
    <property type="protein sequence ID" value="KRL19724.1"/>
    <property type="molecule type" value="Genomic_DNA"/>
</dbReference>
<dbReference type="PATRIC" id="fig|1423748.3.peg.429"/>
<name>A0A0R1NII0_9LACO</name>
<evidence type="ECO:0000313" key="2">
    <source>
        <dbReference type="EMBL" id="KRL19724.1"/>
    </source>
</evidence>
<accession>A0A0R1NII0</accession>
<dbReference type="OrthoDB" id="2320060at2"/>
<dbReference type="SUPFAM" id="SSF109797">
    <property type="entry name" value="Bacteriocin immunity protein-like"/>
    <property type="match status" value="1"/>
</dbReference>
<dbReference type="RefSeq" id="WP_025005876.1">
    <property type="nucleotide sequence ID" value="NZ_AZEL01000079.1"/>
</dbReference>
<dbReference type="InterPro" id="IPR023130">
    <property type="entry name" value="Ta0600-like_sf"/>
</dbReference>
<dbReference type="InterPro" id="IPR015046">
    <property type="entry name" value="LciA_Immunity-like"/>
</dbReference>
<reference evidence="2 3" key="1">
    <citation type="journal article" date="2015" name="Genome Announc.">
        <title>Expanding the biotechnology potential of lactobacilli through comparative genomics of 213 strains and associated genera.</title>
        <authorList>
            <person name="Sun Z."/>
            <person name="Harris H.M."/>
            <person name="McCann A."/>
            <person name="Guo C."/>
            <person name="Argimon S."/>
            <person name="Zhang W."/>
            <person name="Yang X."/>
            <person name="Jeffery I.B."/>
            <person name="Cooney J.C."/>
            <person name="Kagawa T.F."/>
            <person name="Liu W."/>
            <person name="Song Y."/>
            <person name="Salvetti E."/>
            <person name="Wrobel A."/>
            <person name="Rasinkangas P."/>
            <person name="Parkhill J."/>
            <person name="Rea M.C."/>
            <person name="O'Sullivan O."/>
            <person name="Ritari J."/>
            <person name="Douillard F.P."/>
            <person name="Paul Ross R."/>
            <person name="Yang R."/>
            <person name="Briner A.E."/>
            <person name="Felis G.E."/>
            <person name="de Vos W.M."/>
            <person name="Barrangou R."/>
            <person name="Klaenhammer T.R."/>
            <person name="Caufield P.W."/>
            <person name="Cui Y."/>
            <person name="Zhang H."/>
            <person name="O'Toole P.W."/>
        </authorList>
    </citation>
    <scope>NUCLEOTIDE SEQUENCE [LARGE SCALE GENOMIC DNA]</scope>
    <source>
        <strain evidence="2 3">DSM 10532</strain>
    </source>
</reference>
<dbReference type="Gene3D" id="1.20.1440.50">
    <property type="entry name" value="Ta0600-like"/>
    <property type="match status" value="1"/>
</dbReference>
<dbReference type="Pfam" id="PF08951">
    <property type="entry name" value="EntA_Immun"/>
    <property type="match status" value="1"/>
</dbReference>
<dbReference type="AlphaFoldDB" id="A0A0R1NII0"/>
<comment type="caution">
    <text evidence="2">The sequence shown here is derived from an EMBL/GenBank/DDBJ whole genome shotgun (WGS) entry which is preliminary data.</text>
</comment>
<dbReference type="Proteomes" id="UP000051311">
    <property type="component" value="Unassembled WGS sequence"/>
</dbReference>
<evidence type="ECO:0000256" key="1">
    <source>
        <dbReference type="ARBA" id="ARBA00023025"/>
    </source>
</evidence>
<dbReference type="GO" id="GO:0030153">
    <property type="term" value="P:bacteriocin immunity"/>
    <property type="evidence" value="ECO:0007669"/>
    <property type="project" value="UniProtKB-KW"/>
</dbReference>
<gene>
    <name evidence="2" type="ORF">FC37_GL000405</name>
</gene>
<dbReference type="eggNOG" id="ENOG5030AE4">
    <property type="taxonomic scope" value="Bacteria"/>
</dbReference>
<sequence length="90" mass="10144">MNQRIKSILLSMQTQPDNTGDPEAMTIIDHALIEIEQDIDLNKVVFKLNQEIDNYSLTHDFKLPSTLTKLKIMLDENPNKCTEAGLTGSV</sequence>
<organism evidence="2 3">
    <name type="scientific">Lactobacillus gallinarum DSM 10532 = JCM 2011</name>
    <dbReference type="NCBI Taxonomy" id="1423748"/>
    <lineage>
        <taxon>Bacteria</taxon>
        <taxon>Bacillati</taxon>
        <taxon>Bacillota</taxon>
        <taxon>Bacilli</taxon>
        <taxon>Lactobacillales</taxon>
        <taxon>Lactobacillaceae</taxon>
        <taxon>Lactobacillus</taxon>
    </lineage>
</organism>
<evidence type="ECO:0008006" key="4">
    <source>
        <dbReference type="Google" id="ProtNLM"/>
    </source>
</evidence>
<protein>
    <recommendedName>
        <fullName evidence="4">Bacteriocin immunity protein</fullName>
    </recommendedName>
</protein>
<keyword evidence="1" id="KW-0079">Bacteriocin immunity</keyword>
<dbReference type="STRING" id="1423748.FC37_GL000405"/>